<evidence type="ECO:0000259" key="4">
    <source>
        <dbReference type="Pfam" id="PF00135"/>
    </source>
</evidence>
<dbReference type="InterPro" id="IPR029058">
    <property type="entry name" value="AB_hydrolase_fold"/>
</dbReference>
<dbReference type="Pfam" id="PF00135">
    <property type="entry name" value="COesterase"/>
    <property type="match status" value="2"/>
</dbReference>
<reference evidence="6" key="1">
    <citation type="submission" date="2016-10" db="EMBL/GenBank/DDBJ databases">
        <title>Frankia sp. NRRL B-16386 Genome sequencing.</title>
        <authorList>
            <person name="Ghodhbane-Gtari F."/>
            <person name="Swanson E."/>
            <person name="Gueddou A."/>
            <person name="Hezbri K."/>
            <person name="Ktari K."/>
            <person name="Nouioui I."/>
            <person name="Morris K."/>
            <person name="Simpson S."/>
            <person name="Abebe-Akele F."/>
            <person name="Thomas K."/>
            <person name="Gtari M."/>
            <person name="Tisa L.S."/>
        </authorList>
    </citation>
    <scope>NUCLEOTIDE SEQUENCE [LARGE SCALE GENOMIC DNA]</scope>
    <source>
        <strain evidence="6">NRRL B-16386</strain>
    </source>
</reference>
<keyword evidence="2 3" id="KW-0378">Hydrolase</keyword>
<evidence type="ECO:0000313" key="5">
    <source>
        <dbReference type="EMBL" id="ONH30411.1"/>
    </source>
</evidence>
<evidence type="ECO:0000256" key="2">
    <source>
        <dbReference type="ARBA" id="ARBA00022801"/>
    </source>
</evidence>
<dbReference type="AlphaFoldDB" id="A0A1V2ID90"/>
<proteinExistence type="inferred from homology"/>
<dbReference type="GO" id="GO:0016787">
    <property type="term" value="F:hydrolase activity"/>
    <property type="evidence" value="ECO:0007669"/>
    <property type="project" value="UniProtKB-KW"/>
</dbReference>
<evidence type="ECO:0000256" key="1">
    <source>
        <dbReference type="ARBA" id="ARBA00005964"/>
    </source>
</evidence>
<dbReference type="STRING" id="1834516.BL253_14535"/>
<organism evidence="5 6">
    <name type="scientific">Pseudofrankia asymbiotica</name>
    <dbReference type="NCBI Taxonomy" id="1834516"/>
    <lineage>
        <taxon>Bacteria</taxon>
        <taxon>Bacillati</taxon>
        <taxon>Actinomycetota</taxon>
        <taxon>Actinomycetes</taxon>
        <taxon>Frankiales</taxon>
        <taxon>Frankiaceae</taxon>
        <taxon>Pseudofrankia</taxon>
    </lineage>
</organism>
<comment type="similarity">
    <text evidence="1 3">Belongs to the type-B carboxylesterase/lipase family.</text>
</comment>
<dbReference type="PROSITE" id="PS00122">
    <property type="entry name" value="CARBOXYLESTERASE_B_1"/>
    <property type="match status" value="1"/>
</dbReference>
<dbReference type="PANTHER" id="PTHR43142">
    <property type="entry name" value="CARBOXYLIC ESTER HYDROLASE"/>
    <property type="match status" value="1"/>
</dbReference>
<evidence type="ECO:0000256" key="3">
    <source>
        <dbReference type="RuleBase" id="RU361235"/>
    </source>
</evidence>
<name>A0A1V2ID90_9ACTN</name>
<dbReference type="EMBL" id="MOMC01000027">
    <property type="protein sequence ID" value="ONH30411.1"/>
    <property type="molecule type" value="Genomic_DNA"/>
</dbReference>
<accession>A0A1V2ID90</accession>
<feature type="domain" description="Carboxylesterase type B" evidence="4">
    <location>
        <begin position="410"/>
        <end position="508"/>
    </location>
</feature>
<evidence type="ECO:0000313" key="6">
    <source>
        <dbReference type="Proteomes" id="UP000188929"/>
    </source>
</evidence>
<comment type="caution">
    <text evidence="5">The sequence shown here is derived from an EMBL/GenBank/DDBJ whole genome shotgun (WGS) entry which is preliminary data.</text>
</comment>
<dbReference type="Gene3D" id="3.40.50.1820">
    <property type="entry name" value="alpha/beta hydrolase"/>
    <property type="match status" value="1"/>
</dbReference>
<dbReference type="EC" id="3.1.1.-" evidence="3"/>
<gene>
    <name evidence="5" type="ORF">BL253_14535</name>
</gene>
<dbReference type="SUPFAM" id="SSF53474">
    <property type="entry name" value="alpha/beta-Hydrolases"/>
    <property type="match status" value="1"/>
</dbReference>
<feature type="domain" description="Carboxylesterase type B" evidence="4">
    <location>
        <begin position="7"/>
        <end position="349"/>
    </location>
</feature>
<dbReference type="InterPro" id="IPR019826">
    <property type="entry name" value="Carboxylesterase_B_AS"/>
</dbReference>
<keyword evidence="6" id="KW-1185">Reference proteome</keyword>
<dbReference type="InterPro" id="IPR002018">
    <property type="entry name" value="CarbesteraseB"/>
</dbReference>
<dbReference type="Proteomes" id="UP000188929">
    <property type="component" value="Unassembled WGS sequence"/>
</dbReference>
<sequence>MSVVEGSVVETTSGKVRGLVEQNGTLAFLGIPYGGPTSGAGRFRPPSPAEPWPGVRDCVAWGARCKQSMLRLGARYGADEPGVDRAALLARSIALVNLSGGGDRGRVSEDCLNLNLWTPASDDGRRPVMVWLHGGGFSSGSANNAAYFGDRLARRGDVVVVTVNHRLGVLGHLHLEGLGGQRWAGSGNAGMLDVALALEWVRDNVAGFGGDPGRVMVFGQSGGGAKVSTLLAMPAAAGLVHRAAIQSGPSLRAVTAEHADRAARALVRRLDLGAARLDQIQELPVSALLTAAAAAARAGESPGPLGFAPVLDGAALPVNPFDPVPAAQRDVPLLVGATADEVTFMSAFNPRFGTLTMADVGPGLVEAWGERADLRVELLRELRPYWTPSFLRAWSRGIGFQVATSLLAERKAAAGGAPVFAYLLAWRTSALGGILGAPHCLDLPLVFDNPDRAPIGGEAPDLGVLIDEVADAWIAFARHGDPSHPGLPPWPAYGTRDRATMVFDRPSRVVRDPEPEIRAEFAPSSLFL</sequence>
<protein>
    <recommendedName>
        <fullName evidence="3">Carboxylic ester hydrolase</fullName>
        <ecNumber evidence="3">3.1.1.-</ecNumber>
    </recommendedName>
</protein>
<dbReference type="PANTHER" id="PTHR43142:SF1">
    <property type="entry name" value="CARBOXYLIC ESTER HYDROLASE"/>
    <property type="match status" value="1"/>
</dbReference>